<feature type="compositionally biased region" description="Basic and acidic residues" evidence="1">
    <location>
        <begin position="1"/>
        <end position="10"/>
    </location>
</feature>
<protein>
    <submittedName>
        <fullName evidence="2">Uncharacterized protein</fullName>
    </submittedName>
</protein>
<sequence length="202" mass="23114">MASKSEDRSGRPSITPKVERSVQEAIKRSPQAFTRRHSPDLGISHTTGWKTLRRHLNKDPYPIQTVHKLEPEDYAARQAMCYGLLEAVDNENLMENVLFSDETTFHRSGHANRHNCRMRADKQPNVLCESQKDTPKVNVWITIAKLCESFTFAERTITGEIYLDMLQQYLEPQLVSNGIIDSIVYQQNGAPPHFAIDFVQLC</sequence>
<evidence type="ECO:0000313" key="3">
    <source>
        <dbReference type="Proteomes" id="UP000054359"/>
    </source>
</evidence>
<feature type="region of interest" description="Disordered" evidence="1">
    <location>
        <begin position="1"/>
        <end position="23"/>
    </location>
</feature>
<dbReference type="GO" id="GO:0003676">
    <property type="term" value="F:nucleic acid binding"/>
    <property type="evidence" value="ECO:0007669"/>
    <property type="project" value="InterPro"/>
</dbReference>
<dbReference type="Proteomes" id="UP000054359">
    <property type="component" value="Unassembled WGS sequence"/>
</dbReference>
<proteinExistence type="predicted"/>
<dbReference type="AlphaFoldDB" id="A0A087U8I0"/>
<name>A0A087U8I0_STEMI</name>
<dbReference type="OrthoDB" id="6411459at2759"/>
<dbReference type="OMA" id="FCAITER"/>
<dbReference type="PANTHER" id="PTHR47326">
    <property type="entry name" value="TRANSPOSABLE ELEMENT TC3 TRANSPOSASE-LIKE PROTEIN"/>
    <property type="match status" value="1"/>
</dbReference>
<evidence type="ECO:0000313" key="2">
    <source>
        <dbReference type="EMBL" id="KFM73669.1"/>
    </source>
</evidence>
<feature type="non-terminal residue" evidence="2">
    <location>
        <position position="202"/>
    </location>
</feature>
<dbReference type="InterPro" id="IPR036397">
    <property type="entry name" value="RNaseH_sf"/>
</dbReference>
<keyword evidence="3" id="KW-1185">Reference proteome</keyword>
<reference evidence="2 3" key="1">
    <citation type="submission" date="2013-11" db="EMBL/GenBank/DDBJ databases">
        <title>Genome sequencing of Stegodyphus mimosarum.</title>
        <authorList>
            <person name="Bechsgaard J."/>
        </authorList>
    </citation>
    <scope>NUCLEOTIDE SEQUENCE [LARGE SCALE GENOMIC DNA]</scope>
</reference>
<organism evidence="2 3">
    <name type="scientific">Stegodyphus mimosarum</name>
    <name type="common">African social velvet spider</name>
    <dbReference type="NCBI Taxonomy" id="407821"/>
    <lineage>
        <taxon>Eukaryota</taxon>
        <taxon>Metazoa</taxon>
        <taxon>Ecdysozoa</taxon>
        <taxon>Arthropoda</taxon>
        <taxon>Chelicerata</taxon>
        <taxon>Arachnida</taxon>
        <taxon>Araneae</taxon>
        <taxon>Araneomorphae</taxon>
        <taxon>Entelegynae</taxon>
        <taxon>Eresoidea</taxon>
        <taxon>Eresidae</taxon>
        <taxon>Stegodyphus</taxon>
    </lineage>
</organism>
<evidence type="ECO:0000256" key="1">
    <source>
        <dbReference type="SAM" id="MobiDB-lite"/>
    </source>
</evidence>
<dbReference type="EMBL" id="KK118712">
    <property type="protein sequence ID" value="KFM73669.1"/>
    <property type="molecule type" value="Genomic_DNA"/>
</dbReference>
<dbReference type="PANTHER" id="PTHR47326:SF1">
    <property type="entry name" value="HTH PSQ-TYPE DOMAIN-CONTAINING PROTEIN"/>
    <property type="match status" value="1"/>
</dbReference>
<gene>
    <name evidence="2" type="ORF">X975_18009</name>
</gene>
<dbReference type="Gene3D" id="3.30.420.10">
    <property type="entry name" value="Ribonuclease H-like superfamily/Ribonuclease H"/>
    <property type="match status" value="1"/>
</dbReference>
<accession>A0A087U8I0</accession>